<dbReference type="Pfam" id="PF00158">
    <property type="entry name" value="Sigma54_activat"/>
    <property type="match status" value="1"/>
</dbReference>
<dbReference type="GO" id="GO:0006355">
    <property type="term" value="P:regulation of DNA-templated transcription"/>
    <property type="evidence" value="ECO:0007669"/>
    <property type="project" value="InterPro"/>
</dbReference>
<dbReference type="RefSeq" id="WP_027639244.1">
    <property type="nucleotide sequence ID" value="NZ_BAAACD010000004.1"/>
</dbReference>
<dbReference type="Proteomes" id="UP000246114">
    <property type="component" value="Unassembled WGS sequence"/>
</dbReference>
<dbReference type="PANTHER" id="PTHR32071:SF74">
    <property type="entry name" value="TRANSCRIPTIONAL ACTIVATOR ROCR"/>
    <property type="match status" value="1"/>
</dbReference>
<evidence type="ECO:0000313" key="8">
    <source>
        <dbReference type="Proteomes" id="UP000182135"/>
    </source>
</evidence>
<keyword evidence="3" id="KW-0805">Transcription regulation</keyword>
<dbReference type="InterPro" id="IPR025943">
    <property type="entry name" value="Sigma_54_int_dom_ATP-bd_2"/>
</dbReference>
<evidence type="ECO:0000259" key="5">
    <source>
        <dbReference type="PROSITE" id="PS50045"/>
    </source>
</evidence>
<dbReference type="InterPro" id="IPR058031">
    <property type="entry name" value="AAA_lid_NorR"/>
</dbReference>
<gene>
    <name evidence="6" type="ORF">DBY38_12390</name>
    <name evidence="7" type="ORF">SAMN04487885_1329</name>
</gene>
<dbReference type="SUPFAM" id="SSF52540">
    <property type="entry name" value="P-loop containing nucleoside triphosphate hydrolases"/>
    <property type="match status" value="1"/>
</dbReference>
<dbReference type="Gene3D" id="1.10.8.60">
    <property type="match status" value="1"/>
</dbReference>
<dbReference type="InterPro" id="IPR002078">
    <property type="entry name" value="Sigma_54_int"/>
</dbReference>
<dbReference type="SUPFAM" id="SSF55785">
    <property type="entry name" value="PYP-like sensor domain (PAS domain)"/>
    <property type="match status" value="1"/>
</dbReference>
<dbReference type="PROSITE" id="PS00676">
    <property type="entry name" value="SIGMA54_INTERACT_2"/>
    <property type="match status" value="1"/>
</dbReference>
<dbReference type="InterPro" id="IPR025662">
    <property type="entry name" value="Sigma_54_int_dom_ATP-bd_1"/>
</dbReference>
<evidence type="ECO:0000256" key="3">
    <source>
        <dbReference type="ARBA" id="ARBA00023015"/>
    </source>
</evidence>
<evidence type="ECO:0000313" key="7">
    <source>
        <dbReference type="EMBL" id="SFG18789.1"/>
    </source>
</evidence>
<evidence type="ECO:0000313" key="9">
    <source>
        <dbReference type="Proteomes" id="UP000246114"/>
    </source>
</evidence>
<dbReference type="InterPro" id="IPR027417">
    <property type="entry name" value="P-loop_NTPase"/>
</dbReference>
<name>A0A1I2PUJ5_9CLOT</name>
<dbReference type="Pfam" id="PF25601">
    <property type="entry name" value="AAA_lid_14"/>
    <property type="match status" value="1"/>
</dbReference>
<dbReference type="SUPFAM" id="SSF46689">
    <property type="entry name" value="Homeodomain-like"/>
    <property type="match status" value="1"/>
</dbReference>
<dbReference type="CDD" id="cd00009">
    <property type="entry name" value="AAA"/>
    <property type="match status" value="1"/>
</dbReference>
<feature type="domain" description="Sigma-54 factor interaction" evidence="5">
    <location>
        <begin position="136"/>
        <end position="364"/>
    </location>
</feature>
<keyword evidence="1" id="KW-0547">Nucleotide-binding</keyword>
<dbReference type="Proteomes" id="UP000182135">
    <property type="component" value="Unassembled WGS sequence"/>
</dbReference>
<dbReference type="eggNOG" id="COG3829">
    <property type="taxonomic scope" value="Bacteria"/>
</dbReference>
<evidence type="ECO:0000256" key="1">
    <source>
        <dbReference type="ARBA" id="ARBA00022741"/>
    </source>
</evidence>
<dbReference type="EMBL" id="FOOE01000032">
    <property type="protein sequence ID" value="SFG18789.1"/>
    <property type="molecule type" value="Genomic_DNA"/>
</dbReference>
<evidence type="ECO:0000256" key="2">
    <source>
        <dbReference type="ARBA" id="ARBA00022840"/>
    </source>
</evidence>
<dbReference type="Gene3D" id="3.30.450.20">
    <property type="entry name" value="PAS domain"/>
    <property type="match status" value="1"/>
</dbReference>
<dbReference type="SMART" id="SM00382">
    <property type="entry name" value="AAA"/>
    <property type="match status" value="1"/>
</dbReference>
<keyword evidence="8" id="KW-1185">Reference proteome</keyword>
<dbReference type="Gene3D" id="3.40.50.300">
    <property type="entry name" value="P-loop containing nucleotide triphosphate hydrolases"/>
    <property type="match status" value="1"/>
</dbReference>
<dbReference type="EMBL" id="QAMZ01000052">
    <property type="protein sequence ID" value="PWL52110.1"/>
    <property type="molecule type" value="Genomic_DNA"/>
</dbReference>
<reference evidence="6 9" key="2">
    <citation type="submission" date="2018-03" db="EMBL/GenBank/DDBJ databases">
        <title>The uncultured portion of the human microbiome is neutrally assembled.</title>
        <authorList>
            <person name="Jeraldo P."/>
            <person name="Boardman L."/>
            <person name="White B.A."/>
            <person name="Nelson H."/>
            <person name="Goldenfeld N."/>
            <person name="Chia N."/>
        </authorList>
    </citation>
    <scope>NUCLEOTIDE SEQUENCE [LARGE SCALE GENOMIC DNA]</scope>
    <source>
        <strain evidence="6">CIM:MAG 903</strain>
    </source>
</reference>
<dbReference type="InterPro" id="IPR009057">
    <property type="entry name" value="Homeodomain-like_sf"/>
</dbReference>
<dbReference type="PANTHER" id="PTHR32071">
    <property type="entry name" value="TRANSCRIPTIONAL REGULATORY PROTEIN"/>
    <property type="match status" value="1"/>
</dbReference>
<dbReference type="PROSITE" id="PS00675">
    <property type="entry name" value="SIGMA54_INTERACT_1"/>
    <property type="match status" value="1"/>
</dbReference>
<dbReference type="STRING" id="1529.SAMN04487885_1329"/>
<dbReference type="InterPro" id="IPR003593">
    <property type="entry name" value="AAA+_ATPase"/>
</dbReference>
<evidence type="ECO:0000313" key="6">
    <source>
        <dbReference type="EMBL" id="PWL52110.1"/>
    </source>
</evidence>
<dbReference type="GO" id="GO:0005524">
    <property type="term" value="F:ATP binding"/>
    <property type="evidence" value="ECO:0007669"/>
    <property type="project" value="UniProtKB-KW"/>
</dbReference>
<dbReference type="OrthoDB" id="9803970at2"/>
<keyword evidence="2" id="KW-0067">ATP-binding</keyword>
<accession>A0A1I2PUJ5</accession>
<sequence>MLSKYIENAISLHEKADAIVISDKNGYVEYSKWHGNTYFECKEVVGKHILEIYPELTPDTSTILRVLKTGKPRIDDEQNIVNFKGERIHIISTTLPIKVNEEIIGTICASVFCGSDREIRREKISNQNKLYKLDDIITQNPEMKEIKKRILKVANNSSTVLIYGETGTGKELVAESIHTSSKRKDNVFISQNCAAIPNSLLESIFFGTEKGTYTGAENKKGLFELADKGTLFLDEINSMDLIMQAKLLKVLEEKKVRRLGGTRDIYVDVKIICAMNEEPLKVLRNGKIREDLFYRISVVKFMIPPLRERREDIMLLTNYFIEHYNKEMQMDIRGVSQLTQNIFETNNWYGNIRELKNTIENAFNTVDSDVITIKHVSEFLNYYKKNNDVEDCNIEWDNTSSLSNLVSDYEKKIITLVLNDSKNMADAAKKLKVSRQNLRYKIDKYNINYK</sequence>
<reference evidence="7 8" key="1">
    <citation type="submission" date="2016-10" db="EMBL/GenBank/DDBJ databases">
        <authorList>
            <person name="de Groot N.N."/>
        </authorList>
    </citation>
    <scope>NUCLEOTIDE SEQUENCE [LARGE SCALE GENOMIC DNA]</scope>
    <source>
        <strain evidence="7 8">NLAE-zl-G419</strain>
    </source>
</reference>
<dbReference type="FunFam" id="3.40.50.300:FF:000006">
    <property type="entry name" value="DNA-binding transcriptional regulator NtrC"/>
    <property type="match status" value="1"/>
</dbReference>
<dbReference type="PROSITE" id="PS50045">
    <property type="entry name" value="SIGMA54_INTERACT_4"/>
    <property type="match status" value="1"/>
</dbReference>
<dbReference type="GO" id="GO:0043565">
    <property type="term" value="F:sequence-specific DNA binding"/>
    <property type="evidence" value="ECO:0007669"/>
    <property type="project" value="InterPro"/>
</dbReference>
<dbReference type="AlphaFoldDB" id="A0A1I2PUJ5"/>
<proteinExistence type="predicted"/>
<dbReference type="Gene3D" id="1.10.10.60">
    <property type="entry name" value="Homeodomain-like"/>
    <property type="match status" value="1"/>
</dbReference>
<dbReference type="GeneID" id="90543112"/>
<dbReference type="Pfam" id="PF02954">
    <property type="entry name" value="HTH_8"/>
    <property type="match status" value="1"/>
</dbReference>
<protein>
    <submittedName>
        <fullName evidence="7">Arginine utilization regulatory protein</fullName>
    </submittedName>
    <submittedName>
        <fullName evidence="6">Transcriptional regulator</fullName>
    </submittedName>
</protein>
<keyword evidence="4" id="KW-0804">Transcription</keyword>
<evidence type="ECO:0000256" key="4">
    <source>
        <dbReference type="ARBA" id="ARBA00023163"/>
    </source>
</evidence>
<dbReference type="InterPro" id="IPR002197">
    <property type="entry name" value="HTH_Fis"/>
</dbReference>
<dbReference type="InterPro" id="IPR035965">
    <property type="entry name" value="PAS-like_dom_sf"/>
</dbReference>
<organism evidence="7 8">
    <name type="scientific">Clostridium cadaveris</name>
    <dbReference type="NCBI Taxonomy" id="1529"/>
    <lineage>
        <taxon>Bacteria</taxon>
        <taxon>Bacillati</taxon>
        <taxon>Bacillota</taxon>
        <taxon>Clostridia</taxon>
        <taxon>Eubacteriales</taxon>
        <taxon>Clostridiaceae</taxon>
        <taxon>Clostridium</taxon>
    </lineage>
</organism>